<dbReference type="Pfam" id="PF04525">
    <property type="entry name" value="LOR"/>
    <property type="match status" value="1"/>
</dbReference>
<organism evidence="2 3">
    <name type="scientific">Madurella fahalii</name>
    <dbReference type="NCBI Taxonomy" id="1157608"/>
    <lineage>
        <taxon>Eukaryota</taxon>
        <taxon>Fungi</taxon>
        <taxon>Dikarya</taxon>
        <taxon>Ascomycota</taxon>
        <taxon>Pezizomycotina</taxon>
        <taxon>Sordariomycetes</taxon>
        <taxon>Sordariomycetidae</taxon>
        <taxon>Sordariales</taxon>
        <taxon>Sordariales incertae sedis</taxon>
        <taxon>Madurella</taxon>
    </lineage>
</organism>
<evidence type="ECO:0000256" key="1">
    <source>
        <dbReference type="ARBA" id="ARBA00005437"/>
    </source>
</evidence>
<dbReference type="EMBL" id="BAAFSV010000002">
    <property type="protein sequence ID" value="GAB1315235.1"/>
    <property type="molecule type" value="Genomic_DNA"/>
</dbReference>
<gene>
    <name evidence="2" type="ORF">MFIFM68171_05445</name>
</gene>
<dbReference type="InterPro" id="IPR007612">
    <property type="entry name" value="LOR"/>
</dbReference>
<keyword evidence="3" id="KW-1185">Reference proteome</keyword>
<dbReference type="Gene3D" id="2.40.160.200">
    <property type="entry name" value="LURP1-related"/>
    <property type="match status" value="1"/>
</dbReference>
<dbReference type="InterPro" id="IPR025659">
    <property type="entry name" value="Tubby-like_C"/>
</dbReference>
<dbReference type="InterPro" id="IPR038595">
    <property type="entry name" value="LOR_sf"/>
</dbReference>
<dbReference type="Proteomes" id="UP001628179">
    <property type="component" value="Unassembled WGS sequence"/>
</dbReference>
<dbReference type="RefSeq" id="XP_070916966.1">
    <property type="nucleotide sequence ID" value="XM_071060865.1"/>
</dbReference>
<comment type="similarity">
    <text evidence="1">Belongs to the LOR family.</text>
</comment>
<accession>A0ABQ0GC26</accession>
<evidence type="ECO:0000313" key="3">
    <source>
        <dbReference type="Proteomes" id="UP001628179"/>
    </source>
</evidence>
<protein>
    <submittedName>
        <fullName evidence="2">Tubby C-terminal-like domain-containing protein</fullName>
    </submittedName>
</protein>
<reference evidence="2 3" key="1">
    <citation type="submission" date="2024-09" db="EMBL/GenBank/DDBJ databases">
        <title>Itraconazole resistance in Madurella fahalii resulting from another homologue of gene encoding cytochrome P450 14-alpha sterol demethylase (CYP51).</title>
        <authorList>
            <person name="Yoshioka I."/>
            <person name="Fahal A.H."/>
            <person name="Kaneko S."/>
            <person name="Yaguchi T."/>
        </authorList>
    </citation>
    <scope>NUCLEOTIDE SEQUENCE [LARGE SCALE GENOMIC DNA]</scope>
    <source>
        <strain evidence="2 3">IFM 68171</strain>
    </source>
</reference>
<proteinExistence type="inferred from homology"/>
<comment type="caution">
    <text evidence="2">The sequence shown here is derived from an EMBL/GenBank/DDBJ whole genome shotgun (WGS) entry which is preliminary data.</text>
</comment>
<name>A0ABQ0GC26_9PEZI</name>
<dbReference type="GeneID" id="98176188"/>
<dbReference type="SUPFAM" id="SSF54518">
    <property type="entry name" value="Tubby C-terminal domain-like"/>
    <property type="match status" value="1"/>
</dbReference>
<sequence>MASYQLPPLPQKLAIFDQFVPNSTVTLVLKEGLLSKFDIKALDGTQVLNVTGSFFSLHRRKTVCDTAGNHLFDITKKLLHIHTTFALEGPGGQQFMEVKSKFALVGAKIRATFVNASTGQQVALFLKGNWFDTSAEIVDEATGATVARIDRKMLNARELVFGKQTYYLTVAPGADMALLAAMCICLDEKKNESS</sequence>
<evidence type="ECO:0000313" key="2">
    <source>
        <dbReference type="EMBL" id="GAB1315235.1"/>
    </source>
</evidence>
<dbReference type="PANTHER" id="PTHR31087:SF161">
    <property type="entry name" value="TUBBY C 2 FAMILY PROTEIN"/>
    <property type="match status" value="1"/>
</dbReference>
<dbReference type="PANTHER" id="PTHR31087">
    <property type="match status" value="1"/>
</dbReference>